<reference evidence="5" key="2">
    <citation type="journal article" date="2023" name="IMA Fungus">
        <title>Comparative genomic study of the Penicillium genus elucidates a diverse pangenome and 15 lateral gene transfer events.</title>
        <authorList>
            <person name="Petersen C."/>
            <person name="Sorensen T."/>
            <person name="Nielsen M.R."/>
            <person name="Sondergaard T.E."/>
            <person name="Sorensen J.L."/>
            <person name="Fitzpatrick D.A."/>
            <person name="Frisvad J.C."/>
            <person name="Nielsen K.L."/>
        </authorList>
    </citation>
    <scope>NUCLEOTIDE SEQUENCE</scope>
    <source>
        <strain evidence="5">IBT 29677</strain>
    </source>
</reference>
<feature type="repeat" description="ANK" evidence="3">
    <location>
        <begin position="735"/>
        <end position="767"/>
    </location>
</feature>
<dbReference type="InterPro" id="IPR036770">
    <property type="entry name" value="Ankyrin_rpt-contain_sf"/>
</dbReference>
<keyword evidence="1" id="KW-0677">Repeat</keyword>
<dbReference type="PROSITE" id="PS50297">
    <property type="entry name" value="ANK_REP_REGION"/>
    <property type="match status" value="8"/>
</dbReference>
<dbReference type="AlphaFoldDB" id="A0A9W9VRV4"/>
<dbReference type="PANTHER" id="PTHR24193:SF121">
    <property type="entry name" value="ADA2A-CONTAINING COMPLEX COMPONENT 3, ISOFORM D"/>
    <property type="match status" value="1"/>
</dbReference>
<dbReference type="InterPro" id="IPR050663">
    <property type="entry name" value="Ankyrin-SOCS_Box"/>
</dbReference>
<name>A0A9W9VRV4_9EURO</name>
<feature type="repeat" description="ANK" evidence="3">
    <location>
        <begin position="865"/>
        <end position="894"/>
    </location>
</feature>
<dbReference type="Proteomes" id="UP001147747">
    <property type="component" value="Unassembled WGS sequence"/>
</dbReference>
<dbReference type="InterPro" id="IPR002110">
    <property type="entry name" value="Ankyrin_rpt"/>
</dbReference>
<dbReference type="RefSeq" id="XP_056485991.1">
    <property type="nucleotide sequence ID" value="XM_056635371.1"/>
</dbReference>
<feature type="repeat" description="ANK" evidence="3">
    <location>
        <begin position="768"/>
        <end position="800"/>
    </location>
</feature>
<protein>
    <recommendedName>
        <fullName evidence="4">Nephrocystin 3-like N-terminal domain-containing protein</fullName>
    </recommendedName>
</protein>
<dbReference type="SUPFAM" id="SSF48403">
    <property type="entry name" value="Ankyrin repeat"/>
    <property type="match status" value="2"/>
</dbReference>
<accession>A0A9W9VRV4</accession>
<dbReference type="EMBL" id="JAPZBU010000009">
    <property type="protein sequence ID" value="KAJ5388193.1"/>
    <property type="molecule type" value="Genomic_DNA"/>
</dbReference>
<dbReference type="GO" id="GO:0005634">
    <property type="term" value="C:nucleus"/>
    <property type="evidence" value="ECO:0007669"/>
    <property type="project" value="TreeGrafter"/>
</dbReference>
<feature type="repeat" description="ANK" evidence="3">
    <location>
        <begin position="641"/>
        <end position="669"/>
    </location>
</feature>
<dbReference type="PANTHER" id="PTHR24193">
    <property type="entry name" value="ANKYRIN REPEAT PROTEIN"/>
    <property type="match status" value="1"/>
</dbReference>
<dbReference type="OrthoDB" id="194358at2759"/>
<evidence type="ECO:0000313" key="5">
    <source>
        <dbReference type="EMBL" id="KAJ5388193.1"/>
    </source>
</evidence>
<dbReference type="Pfam" id="PF12796">
    <property type="entry name" value="Ank_2"/>
    <property type="match status" value="2"/>
</dbReference>
<gene>
    <name evidence="5" type="ORF">N7509_010734</name>
</gene>
<evidence type="ECO:0000256" key="1">
    <source>
        <dbReference type="ARBA" id="ARBA00022737"/>
    </source>
</evidence>
<feature type="domain" description="Nephrocystin 3-like N-terminal" evidence="4">
    <location>
        <begin position="13"/>
        <end position="134"/>
    </location>
</feature>
<proteinExistence type="predicted"/>
<keyword evidence="6" id="KW-1185">Reference proteome</keyword>
<feature type="repeat" description="ANK" evidence="3">
    <location>
        <begin position="669"/>
        <end position="701"/>
    </location>
</feature>
<dbReference type="GeneID" id="81374351"/>
<dbReference type="InterPro" id="IPR056884">
    <property type="entry name" value="NPHP3-like_N"/>
</dbReference>
<comment type="caution">
    <text evidence="5">The sequence shown here is derived from an EMBL/GenBank/DDBJ whole genome shotgun (WGS) entry which is preliminary data.</text>
</comment>
<evidence type="ECO:0000256" key="3">
    <source>
        <dbReference type="PROSITE-ProRule" id="PRU00023"/>
    </source>
</evidence>
<dbReference type="PRINTS" id="PR01415">
    <property type="entry name" value="ANKYRIN"/>
</dbReference>
<dbReference type="Pfam" id="PF24883">
    <property type="entry name" value="NPHP3_N"/>
    <property type="match status" value="1"/>
</dbReference>
<evidence type="ECO:0000259" key="4">
    <source>
        <dbReference type="Pfam" id="PF24883"/>
    </source>
</evidence>
<dbReference type="PROSITE" id="PS50088">
    <property type="entry name" value="ANK_REPEAT"/>
    <property type="match status" value="8"/>
</dbReference>
<keyword evidence="2 3" id="KW-0040">ANK repeat</keyword>
<feature type="repeat" description="ANK" evidence="3">
    <location>
        <begin position="801"/>
        <end position="833"/>
    </location>
</feature>
<evidence type="ECO:0000313" key="6">
    <source>
        <dbReference type="Proteomes" id="UP001147747"/>
    </source>
</evidence>
<feature type="repeat" description="ANK" evidence="3">
    <location>
        <begin position="527"/>
        <end position="559"/>
    </location>
</feature>
<dbReference type="GO" id="GO:0000976">
    <property type="term" value="F:transcription cis-regulatory region binding"/>
    <property type="evidence" value="ECO:0007669"/>
    <property type="project" value="TreeGrafter"/>
</dbReference>
<evidence type="ECO:0000256" key="2">
    <source>
        <dbReference type="ARBA" id="ARBA00023043"/>
    </source>
</evidence>
<dbReference type="GO" id="GO:0045944">
    <property type="term" value="P:positive regulation of transcription by RNA polymerase II"/>
    <property type="evidence" value="ECO:0007669"/>
    <property type="project" value="TreeGrafter"/>
</dbReference>
<dbReference type="SMART" id="SM00248">
    <property type="entry name" value="ANK"/>
    <property type="match status" value="11"/>
</dbReference>
<organism evidence="5 6">
    <name type="scientific">Penicillium cosmopolitanum</name>
    <dbReference type="NCBI Taxonomy" id="1131564"/>
    <lineage>
        <taxon>Eukaryota</taxon>
        <taxon>Fungi</taxon>
        <taxon>Dikarya</taxon>
        <taxon>Ascomycota</taxon>
        <taxon>Pezizomycotina</taxon>
        <taxon>Eurotiomycetes</taxon>
        <taxon>Eurotiomycetidae</taxon>
        <taxon>Eurotiales</taxon>
        <taxon>Aspergillaceae</taxon>
        <taxon>Penicillium</taxon>
    </lineage>
</organism>
<sequence length="894" mass="100234">MKFVCLDMQKKLQKCQKQALVVSFFFNARGEYLERSILGMYRSSLFQLLQGYPDLQSVLDDSDVISHGCTSLNVLKDLFSTAVLRLGERSLTCFVDALDECDEQQVVDMVQYFEDLAEQCVSENIPFKVCFSSRHYPYITIKQGIRLTLEDQMGHCQDLETYITSRLQIQDSALNTELRPQLLEKAAGVFMWVVLVVDILNKEYRRGGLYLRKRLNEIPSDLSELFKDILRRDNENMEELLLCILWVLFAKRSLQPKEFYHALWSGLALKGLVDDNPVVFSDPDSSDSLSRFTRCVISSSKGLAEVTKSNTPIVQFIHESVRDFLIKDKGLYQMWPDLGLDWEDSGHEMLKKSCNVYLKHVFAHISTKNRTSSAEFESSRESLMNSATSYPFSAYACQQLLYHSEIAAGSIPQCEFLDDLNEFQLSRWIEVNNLFEEFKVRKYGPDASLIYILADMGHPNLIRQWSSRDPHIHFKCPKERYRYPFFAAISSGNKDAVAAILNIPSSVYNGFDIMEDFNSKKNLKRYKGQTPLTWAAMEDRISIMQILLLQGMDPNEKNDRKETPLFCALKHGQELATNFLLDIGADPCQNSFGFVCEKGFYRSAILMISSGIEIDRRGGDFKTTPLFLASENGHIEIEIRPLSEASFYGHKEVVELLIDNGAELNTVSGSSSPLLTASSGGHEAVVRFLAEKGADINGQDLSKKTPLLVASSHGHEAVVRFLAEKGADINGQDLFKNTPLLVASSHGHEAVVRFLVEKGADINGQDSSKNTPLLLASSHGHEAVVRFLAEKGADINAQNVSGDTPLLVASSRGNEAVVRFLIEKGADIKAQNVYGNAPLLVARWSPNIAKILIDLGADVNSKNTNGQTPLSFAKKNNLHDFIELLRDHGADESS</sequence>
<dbReference type="Pfam" id="PF13637">
    <property type="entry name" value="Ank_4"/>
    <property type="match status" value="1"/>
</dbReference>
<feature type="repeat" description="ANK" evidence="3">
    <location>
        <begin position="702"/>
        <end position="734"/>
    </location>
</feature>
<dbReference type="Gene3D" id="1.25.40.20">
    <property type="entry name" value="Ankyrin repeat-containing domain"/>
    <property type="match status" value="5"/>
</dbReference>
<dbReference type="Pfam" id="PF00023">
    <property type="entry name" value="Ank"/>
    <property type="match status" value="1"/>
</dbReference>
<reference evidence="5" key="1">
    <citation type="submission" date="2022-12" db="EMBL/GenBank/DDBJ databases">
        <authorList>
            <person name="Petersen C."/>
        </authorList>
    </citation>
    <scope>NUCLEOTIDE SEQUENCE</scope>
    <source>
        <strain evidence="5">IBT 29677</strain>
    </source>
</reference>